<feature type="binding site" evidence="7">
    <location>
        <begin position="18"/>
        <end position="25"/>
    </location>
    <ligand>
        <name>ATP</name>
        <dbReference type="ChEBI" id="CHEBI:30616"/>
    </ligand>
</feature>
<dbReference type="GO" id="GO:0005524">
    <property type="term" value="F:ATP binding"/>
    <property type="evidence" value="ECO:0007669"/>
    <property type="project" value="UniProtKB-UniRule"/>
</dbReference>
<dbReference type="EMBL" id="JADIND010000192">
    <property type="protein sequence ID" value="MBO8431402.1"/>
    <property type="molecule type" value="Genomic_DNA"/>
</dbReference>
<evidence type="ECO:0000256" key="3">
    <source>
        <dbReference type="ARBA" id="ARBA00022727"/>
    </source>
</evidence>
<reference evidence="9" key="2">
    <citation type="journal article" date="2021" name="PeerJ">
        <title>Extensive microbial diversity within the chicken gut microbiome revealed by metagenomics and culture.</title>
        <authorList>
            <person name="Gilroy R."/>
            <person name="Ravi A."/>
            <person name="Getino M."/>
            <person name="Pursley I."/>
            <person name="Horton D.L."/>
            <person name="Alikhan N.F."/>
            <person name="Baker D."/>
            <person name="Gharbi K."/>
            <person name="Hall N."/>
            <person name="Watson M."/>
            <person name="Adriaenssens E.M."/>
            <person name="Foster-Nyarko E."/>
            <person name="Jarju S."/>
            <person name="Secka A."/>
            <person name="Antonio M."/>
            <person name="Oren A."/>
            <person name="Chaudhuri R.R."/>
            <person name="La Ragione R."/>
            <person name="Hildebrand F."/>
            <person name="Pallen M.J."/>
        </authorList>
    </citation>
    <scope>NUCLEOTIDE SEQUENCE</scope>
    <source>
        <strain evidence="9">10192</strain>
    </source>
</reference>
<dbReference type="GO" id="GO:0006235">
    <property type="term" value="P:dTTP biosynthetic process"/>
    <property type="evidence" value="ECO:0007669"/>
    <property type="project" value="UniProtKB-UniRule"/>
</dbReference>
<feature type="domain" description="Thymidylate kinase-like" evidence="8">
    <location>
        <begin position="16"/>
        <end position="206"/>
    </location>
</feature>
<dbReference type="PANTHER" id="PTHR10344">
    <property type="entry name" value="THYMIDYLATE KINASE"/>
    <property type="match status" value="1"/>
</dbReference>
<comment type="similarity">
    <text evidence="1 7">Belongs to the thymidylate kinase family.</text>
</comment>
<keyword evidence="3 7" id="KW-0545">Nucleotide biosynthesis</keyword>
<evidence type="ECO:0000256" key="6">
    <source>
        <dbReference type="ARBA" id="ARBA00022840"/>
    </source>
</evidence>
<evidence type="ECO:0000259" key="8">
    <source>
        <dbReference type="Pfam" id="PF02223"/>
    </source>
</evidence>
<dbReference type="InterPro" id="IPR018094">
    <property type="entry name" value="Thymidylate_kinase"/>
</dbReference>
<protein>
    <recommendedName>
        <fullName evidence="7">Thymidylate kinase</fullName>
        <ecNumber evidence="7">2.7.4.9</ecNumber>
    </recommendedName>
    <alternativeName>
        <fullName evidence="7">dTMP kinase</fullName>
    </alternativeName>
</protein>
<dbReference type="Gene3D" id="3.40.50.300">
    <property type="entry name" value="P-loop containing nucleotide triphosphate hydrolases"/>
    <property type="match status" value="1"/>
</dbReference>
<dbReference type="CDD" id="cd01672">
    <property type="entry name" value="TMPK"/>
    <property type="match status" value="1"/>
</dbReference>
<accession>A0A9D9DNZ3</accession>
<dbReference type="Pfam" id="PF02223">
    <property type="entry name" value="Thymidylate_kin"/>
    <property type="match status" value="1"/>
</dbReference>
<organism evidence="9 10">
    <name type="scientific">Candidatus Scatousia excrementipullorum</name>
    <dbReference type="NCBI Taxonomy" id="2840936"/>
    <lineage>
        <taxon>Bacteria</taxon>
        <taxon>Candidatus Scatousia</taxon>
    </lineage>
</organism>
<comment type="caution">
    <text evidence="9">The sequence shown here is derived from an EMBL/GenBank/DDBJ whole genome shotgun (WGS) entry which is preliminary data.</text>
</comment>
<evidence type="ECO:0000256" key="5">
    <source>
        <dbReference type="ARBA" id="ARBA00022777"/>
    </source>
</evidence>
<evidence type="ECO:0000313" key="9">
    <source>
        <dbReference type="EMBL" id="MBO8431402.1"/>
    </source>
</evidence>
<evidence type="ECO:0000256" key="2">
    <source>
        <dbReference type="ARBA" id="ARBA00022679"/>
    </source>
</evidence>
<evidence type="ECO:0000313" key="10">
    <source>
        <dbReference type="Proteomes" id="UP000823632"/>
    </source>
</evidence>
<dbReference type="GO" id="GO:0004798">
    <property type="term" value="F:dTMP kinase activity"/>
    <property type="evidence" value="ECO:0007669"/>
    <property type="project" value="UniProtKB-UniRule"/>
</dbReference>
<dbReference type="HAMAP" id="MF_00165">
    <property type="entry name" value="Thymidylate_kinase"/>
    <property type="match status" value="1"/>
</dbReference>
<comment type="function">
    <text evidence="7">Phosphorylation of dTMP to form dTDP in both de novo and salvage pathways of dTTP synthesis.</text>
</comment>
<name>A0A9D9DNZ3_9BACT</name>
<dbReference type="GO" id="GO:0005737">
    <property type="term" value="C:cytoplasm"/>
    <property type="evidence" value="ECO:0007669"/>
    <property type="project" value="TreeGrafter"/>
</dbReference>
<comment type="catalytic activity">
    <reaction evidence="7">
        <text>dTMP + ATP = dTDP + ADP</text>
        <dbReference type="Rhea" id="RHEA:13517"/>
        <dbReference type="ChEBI" id="CHEBI:30616"/>
        <dbReference type="ChEBI" id="CHEBI:58369"/>
        <dbReference type="ChEBI" id="CHEBI:63528"/>
        <dbReference type="ChEBI" id="CHEBI:456216"/>
        <dbReference type="EC" id="2.7.4.9"/>
    </reaction>
</comment>
<evidence type="ECO:0000256" key="7">
    <source>
        <dbReference type="HAMAP-Rule" id="MF_00165"/>
    </source>
</evidence>
<evidence type="ECO:0000256" key="1">
    <source>
        <dbReference type="ARBA" id="ARBA00009776"/>
    </source>
</evidence>
<dbReference type="PANTHER" id="PTHR10344:SF1">
    <property type="entry name" value="THYMIDYLATE KINASE"/>
    <property type="match status" value="1"/>
</dbReference>
<keyword evidence="6 7" id="KW-0067">ATP-binding</keyword>
<reference evidence="9" key="1">
    <citation type="submission" date="2020-10" db="EMBL/GenBank/DDBJ databases">
        <authorList>
            <person name="Gilroy R."/>
        </authorList>
    </citation>
    <scope>NUCLEOTIDE SEQUENCE</scope>
    <source>
        <strain evidence="9">10192</strain>
    </source>
</reference>
<dbReference type="AlphaFoldDB" id="A0A9D9DNZ3"/>
<dbReference type="InterPro" id="IPR039430">
    <property type="entry name" value="Thymidylate_kin-like_dom"/>
</dbReference>
<dbReference type="GO" id="GO:0006233">
    <property type="term" value="P:dTDP biosynthetic process"/>
    <property type="evidence" value="ECO:0007669"/>
    <property type="project" value="InterPro"/>
</dbReference>
<proteinExistence type="inferred from homology"/>
<sequence length="222" mass="25227">MTVKSKNGYEGLLIVIEGTDGSGKSTQLELLKKSIQDKSYGVMVSEWKTSRLIANVIDDAKERNLLNATTYSLLYAADFADRLENQIIPALKSGFIVLLDRYFYTALARDVVRGQCIEWVKNLYEYAPEPDLVFYLDMPVDVLLKRIIGTTGLNYYESGRDVGFSTDFYKSFEIYQNKCLEQYNAMKSEYNFISIDGTKSIPEIHEIMNAEVQKLLDSGILA</sequence>
<dbReference type="EC" id="2.7.4.9" evidence="7"/>
<keyword evidence="2 7" id="KW-0808">Transferase</keyword>
<evidence type="ECO:0000256" key="4">
    <source>
        <dbReference type="ARBA" id="ARBA00022741"/>
    </source>
</evidence>
<dbReference type="GO" id="GO:0006227">
    <property type="term" value="P:dUDP biosynthetic process"/>
    <property type="evidence" value="ECO:0007669"/>
    <property type="project" value="TreeGrafter"/>
</dbReference>
<dbReference type="NCBIfam" id="TIGR00041">
    <property type="entry name" value="DTMP_kinase"/>
    <property type="match status" value="1"/>
</dbReference>
<gene>
    <name evidence="7 9" type="primary">tmk</name>
    <name evidence="9" type="ORF">IAC76_08455</name>
</gene>
<dbReference type="Proteomes" id="UP000823632">
    <property type="component" value="Unassembled WGS sequence"/>
</dbReference>
<dbReference type="SUPFAM" id="SSF52540">
    <property type="entry name" value="P-loop containing nucleoside triphosphate hydrolases"/>
    <property type="match status" value="1"/>
</dbReference>
<keyword evidence="4 7" id="KW-0547">Nucleotide-binding</keyword>
<dbReference type="InterPro" id="IPR027417">
    <property type="entry name" value="P-loop_NTPase"/>
</dbReference>
<keyword evidence="5 7" id="KW-0418">Kinase</keyword>